<dbReference type="Proteomes" id="UP000307720">
    <property type="component" value="Unassembled WGS sequence"/>
</dbReference>
<name>A0AC61QZH6_9FIRM</name>
<dbReference type="EMBL" id="SRZB01000016">
    <property type="protein sequence ID" value="TGX98549.1"/>
    <property type="molecule type" value="Genomic_DNA"/>
</dbReference>
<organism evidence="1 2">
    <name type="scientific">Hominisplanchenecus murintestinalis</name>
    <dbReference type="NCBI Taxonomy" id="2941517"/>
    <lineage>
        <taxon>Bacteria</taxon>
        <taxon>Bacillati</taxon>
        <taxon>Bacillota</taxon>
        <taxon>Clostridia</taxon>
        <taxon>Lachnospirales</taxon>
        <taxon>Lachnospiraceae</taxon>
        <taxon>Hominisplanchenecus</taxon>
    </lineage>
</organism>
<keyword evidence="2" id="KW-1185">Reference proteome</keyword>
<evidence type="ECO:0000313" key="2">
    <source>
        <dbReference type="Proteomes" id="UP000307720"/>
    </source>
</evidence>
<protein>
    <submittedName>
        <fullName evidence="1">Oxygen-independent coproporphyrinogen III oxidase</fullName>
    </submittedName>
</protein>
<comment type="caution">
    <text evidence="1">The sequence shown here is derived from an EMBL/GenBank/DDBJ whole genome shotgun (WGS) entry which is preliminary data.</text>
</comment>
<accession>A0AC61QZH6</accession>
<reference evidence="1" key="1">
    <citation type="submission" date="2019-04" db="EMBL/GenBank/DDBJ databases">
        <title>Microbes associate with the intestines of laboratory mice.</title>
        <authorList>
            <person name="Navarre W."/>
            <person name="Wong E."/>
            <person name="Huang K."/>
            <person name="Tropini C."/>
            <person name="Ng K."/>
            <person name="Yu B."/>
        </authorList>
    </citation>
    <scope>NUCLEOTIDE SEQUENCE</scope>
    <source>
        <strain evidence="1">NM72_1-8</strain>
    </source>
</reference>
<evidence type="ECO:0000313" key="1">
    <source>
        <dbReference type="EMBL" id="TGX98549.1"/>
    </source>
</evidence>
<proteinExistence type="predicted"/>
<sequence length="383" mass="44331">MINKLELYIHIPFCIRKCAYCDFLSFPAGEKDRQSYVEALLDEIYGAKEKGDAATVFFGGGTPSILPGKEIGRIMDAVRAKYSVPEDAEITLEANPGTLNRKKLEDWKKAGINRLSLGLQSAEDAELKALGRIHTWETFLESYRMAREAGFQNINIDLMSALPGQSAYTWRKTLQKVTELKPEHISAYSLIVEEGTPFYEKYAEDVKRREKGLPCGFLPSEDEERQMYYDTEKILKAEGYRRYEISNYAREGFECRHNCGYWERKNYRGFGLGASSLIDEVRFHNTESMENYQNRAFGREDEEYLDAEAQMEEFMFLGLRLTQGISVNDFEKKFHTPYVSVYGKISRELEEKKLLRRENGRIFLTERGIDLSNYVLSEFLLSE</sequence>
<gene>
    <name evidence="1" type="ORF">E5357_08520</name>
</gene>